<evidence type="ECO:0000256" key="3">
    <source>
        <dbReference type="PIRSR" id="PIRSR607837-1"/>
    </source>
</evidence>
<organism evidence="4 5">
    <name type="scientific">Candidatus Kutchimonas denitrificans</name>
    <dbReference type="NCBI Taxonomy" id="3056748"/>
    <lineage>
        <taxon>Bacteria</taxon>
        <taxon>Pseudomonadati</taxon>
        <taxon>Gemmatimonadota</taxon>
        <taxon>Gemmatimonadia</taxon>
        <taxon>Candidatus Palauibacterales</taxon>
        <taxon>Candidatus Palauibacteraceae</taxon>
        <taxon>Candidatus Kutchimonas</taxon>
    </lineage>
</organism>
<comment type="similarity">
    <text evidence="1">Belongs to the DinB family.</text>
</comment>
<name>A0AAE4Z9I9_9BACT</name>
<reference evidence="4 5" key="1">
    <citation type="submission" date="2020-01" db="EMBL/GenBank/DDBJ databases">
        <title>Genomes assembled from Gulf of Kutch pelagic sediment metagenomes.</title>
        <authorList>
            <person name="Chandrashekar M."/>
            <person name="Mahajan M.S."/>
            <person name="Dave K.J."/>
            <person name="Vatsa P."/>
            <person name="Nathani N.M."/>
        </authorList>
    </citation>
    <scope>NUCLEOTIDE SEQUENCE [LARGE SCALE GENOMIC DNA]</scope>
    <source>
        <strain evidence="4">KS3-K002</strain>
    </source>
</reference>
<comment type="caution">
    <text evidence="4">The sequence shown here is derived from an EMBL/GenBank/DDBJ whole genome shotgun (WGS) entry which is preliminary data.</text>
</comment>
<accession>A0AAE4Z9I9</accession>
<dbReference type="Proteomes" id="UP000702544">
    <property type="component" value="Unassembled WGS sequence"/>
</dbReference>
<dbReference type="AlphaFoldDB" id="A0AAE4Z9I9"/>
<dbReference type="InterPro" id="IPR034660">
    <property type="entry name" value="DinB/YfiT-like"/>
</dbReference>
<evidence type="ECO:0000256" key="2">
    <source>
        <dbReference type="ARBA" id="ARBA00022723"/>
    </source>
</evidence>
<evidence type="ECO:0000313" key="4">
    <source>
        <dbReference type="EMBL" id="NIR75538.1"/>
    </source>
</evidence>
<dbReference type="GO" id="GO:0046872">
    <property type="term" value="F:metal ion binding"/>
    <property type="evidence" value="ECO:0007669"/>
    <property type="project" value="UniProtKB-KW"/>
</dbReference>
<evidence type="ECO:0000313" key="5">
    <source>
        <dbReference type="Proteomes" id="UP000702544"/>
    </source>
</evidence>
<gene>
    <name evidence="4" type="ORF">GWO12_10595</name>
</gene>
<dbReference type="InterPro" id="IPR007837">
    <property type="entry name" value="DinB"/>
</dbReference>
<feature type="binding site" evidence="3">
    <location>
        <position position="50"/>
    </location>
    <ligand>
        <name>a divalent metal cation</name>
        <dbReference type="ChEBI" id="CHEBI:60240"/>
    </ligand>
</feature>
<dbReference type="Pfam" id="PF05163">
    <property type="entry name" value="DinB"/>
    <property type="match status" value="1"/>
</dbReference>
<dbReference type="Gene3D" id="1.20.120.450">
    <property type="entry name" value="dinb family like domain"/>
    <property type="match status" value="1"/>
</dbReference>
<proteinExistence type="inferred from homology"/>
<protein>
    <submittedName>
        <fullName evidence="4">DinB family protein</fullName>
    </submittedName>
</protein>
<keyword evidence="2 3" id="KW-0479">Metal-binding</keyword>
<evidence type="ECO:0000256" key="1">
    <source>
        <dbReference type="ARBA" id="ARBA00008635"/>
    </source>
</evidence>
<dbReference type="SUPFAM" id="SSF109854">
    <property type="entry name" value="DinB/YfiT-like putative metalloenzymes"/>
    <property type="match status" value="1"/>
</dbReference>
<dbReference type="EMBL" id="JAACAK010000083">
    <property type="protein sequence ID" value="NIR75538.1"/>
    <property type="molecule type" value="Genomic_DNA"/>
</dbReference>
<sequence length="172" mass="20027">MSFTTLLEETLDAWSDVRQGLIREVENIPADRFDFRPTPEVRSVSELLQHILEVALMMTGELTRPDTNFRRAPWPELLDMYSGDLKSATSKDRLLDLLRSSFEDAQRRFRDAGELHMFQFITRFDGQPGTRLAWLEHGIAQEMYHRGQLVLYERLMGIEPALTRQIREASEA</sequence>
<feature type="binding site" evidence="3">
    <location>
        <position position="145"/>
    </location>
    <ligand>
        <name>a divalent metal cation</name>
        <dbReference type="ChEBI" id="CHEBI:60240"/>
    </ligand>
</feature>